<gene>
    <name evidence="7" type="primary">fbpB_1</name>
    <name evidence="7" type="ORF">MGAD_06980</name>
</gene>
<comment type="subcellular location">
    <subcellularLocation>
        <location evidence="1">Secreted</location>
    </subcellularLocation>
</comment>
<dbReference type="Proteomes" id="UP000466187">
    <property type="component" value="Chromosome"/>
</dbReference>
<evidence type="ECO:0000256" key="4">
    <source>
        <dbReference type="ARBA" id="ARBA00022679"/>
    </source>
</evidence>
<dbReference type="GO" id="GO:0016747">
    <property type="term" value="F:acyltransferase activity, transferring groups other than amino-acyl groups"/>
    <property type="evidence" value="ECO:0007669"/>
    <property type="project" value="TreeGrafter"/>
</dbReference>
<organism evidence="7 8">
    <name type="scientific">Mycolicibacterium gadium</name>
    <name type="common">Mycobacterium gadium</name>
    <dbReference type="NCBI Taxonomy" id="1794"/>
    <lineage>
        <taxon>Bacteria</taxon>
        <taxon>Bacillati</taxon>
        <taxon>Actinomycetota</taxon>
        <taxon>Actinomycetes</taxon>
        <taxon>Mycobacteriales</taxon>
        <taxon>Mycobacteriaceae</taxon>
        <taxon>Mycolicibacterium</taxon>
    </lineage>
</organism>
<keyword evidence="6 7" id="KW-0012">Acyltransferase</keyword>
<dbReference type="InterPro" id="IPR029058">
    <property type="entry name" value="AB_hydrolase_fold"/>
</dbReference>
<comment type="similarity">
    <text evidence="2">Belongs to the mycobacterial A85 antigen family.</text>
</comment>
<evidence type="ECO:0000256" key="2">
    <source>
        <dbReference type="ARBA" id="ARBA00005874"/>
    </source>
</evidence>
<dbReference type="InterPro" id="IPR000801">
    <property type="entry name" value="Esterase-like"/>
</dbReference>
<evidence type="ECO:0000256" key="3">
    <source>
        <dbReference type="ARBA" id="ARBA00022525"/>
    </source>
</evidence>
<evidence type="ECO:0000256" key="1">
    <source>
        <dbReference type="ARBA" id="ARBA00004613"/>
    </source>
</evidence>
<keyword evidence="5" id="KW-0732">Signal</keyword>
<proteinExistence type="inferred from homology"/>
<dbReference type="GO" id="GO:0005576">
    <property type="term" value="C:extracellular region"/>
    <property type="evidence" value="ECO:0007669"/>
    <property type="project" value="UniProtKB-SubCell"/>
</dbReference>
<keyword evidence="4 7" id="KW-0808">Transferase</keyword>
<accession>A0A7I7WIR4</accession>
<dbReference type="FunFam" id="3.40.50.1820:FF:000086">
    <property type="entry name" value="Diacylglycerol acyltransferase/mycolyltransferase Ag85C"/>
    <property type="match status" value="1"/>
</dbReference>
<dbReference type="PANTHER" id="PTHR48098:SF1">
    <property type="entry name" value="DIACYLGLYCEROL ACYLTRANSFERASE_MYCOLYLTRANSFERASE AG85A"/>
    <property type="match status" value="1"/>
</dbReference>
<dbReference type="EMBL" id="AP022608">
    <property type="protein sequence ID" value="BBZ16363.1"/>
    <property type="molecule type" value="Genomic_DNA"/>
</dbReference>
<reference evidence="7 8" key="1">
    <citation type="journal article" date="2019" name="Emerg. Microbes Infect.">
        <title>Comprehensive subspecies identification of 175 nontuberculous mycobacteria species based on 7547 genomic profiles.</title>
        <authorList>
            <person name="Matsumoto Y."/>
            <person name="Kinjo T."/>
            <person name="Motooka D."/>
            <person name="Nabeya D."/>
            <person name="Jung N."/>
            <person name="Uechi K."/>
            <person name="Horii T."/>
            <person name="Iida T."/>
            <person name="Fujita J."/>
            <person name="Nakamura S."/>
        </authorList>
    </citation>
    <scope>NUCLEOTIDE SEQUENCE [LARGE SCALE GENOMIC DNA]</scope>
    <source>
        <strain evidence="7 8">JCM 12688</strain>
    </source>
</reference>
<dbReference type="Gene3D" id="3.40.50.1820">
    <property type="entry name" value="alpha/beta hydrolase"/>
    <property type="match status" value="1"/>
</dbReference>
<evidence type="ECO:0000313" key="8">
    <source>
        <dbReference type="Proteomes" id="UP000466187"/>
    </source>
</evidence>
<evidence type="ECO:0000256" key="5">
    <source>
        <dbReference type="ARBA" id="ARBA00022729"/>
    </source>
</evidence>
<keyword evidence="3" id="KW-0964">Secreted</keyword>
<dbReference type="SUPFAM" id="SSF53474">
    <property type="entry name" value="alpha/beta-Hydrolases"/>
    <property type="match status" value="1"/>
</dbReference>
<sequence length="340" mass="35620">MGVPAYGPIMRAEKHSAGRVRRSTVALAAAVLLAGLVDIVGGSASANAFSNPNLPVEQLEVPSAGMGRNIRVEFLSGGPDTPALYLLDSMEAGEDLNGWDINTAAFDWYSDSGLSVVMPVGGKSSFYSDWYGPAVGNGQNATYKWETFLTQELPAWLAANKQVRQTGNAAVGFSMGGSSALVLAAFHPQQFVYAGSLSGFLNLSAQPGQVSTAMMWNGGFNPEAMWGPPGDPAWARNDPTVQAGRLAANGTRVWIYCGNGTPTDPALASPEAPIAGLGFLEGFAVASNRAFVDAYVAAGGSNGVFNFPDGIHSWGYAGQQLQQMKPDMQRVLGVSDTSRT</sequence>
<dbReference type="Pfam" id="PF00756">
    <property type="entry name" value="Esterase"/>
    <property type="match status" value="1"/>
</dbReference>
<dbReference type="KEGG" id="mgad:MGAD_06980"/>
<dbReference type="AlphaFoldDB" id="A0A7I7WIR4"/>
<name>A0A7I7WIR4_MYCGU</name>
<dbReference type="PANTHER" id="PTHR48098">
    <property type="entry name" value="ENTEROCHELIN ESTERASE-RELATED"/>
    <property type="match status" value="1"/>
</dbReference>
<dbReference type="InterPro" id="IPR050583">
    <property type="entry name" value="Mycobacterial_A85_antigen"/>
</dbReference>
<evidence type="ECO:0000256" key="6">
    <source>
        <dbReference type="ARBA" id="ARBA00023315"/>
    </source>
</evidence>
<evidence type="ECO:0000313" key="7">
    <source>
        <dbReference type="EMBL" id="BBZ16363.1"/>
    </source>
</evidence>
<dbReference type="GO" id="GO:0035375">
    <property type="term" value="F:zymogen binding"/>
    <property type="evidence" value="ECO:0007669"/>
    <property type="project" value="UniProtKB-ARBA"/>
</dbReference>
<protein>
    <submittedName>
        <fullName evidence="7">Diacylglycerol acyltransferase/mycolyltransferase Ag85B</fullName>
    </submittedName>
</protein>